<dbReference type="EMBL" id="JABVED010000002">
    <property type="protein sequence ID" value="MBC6446313.1"/>
    <property type="molecule type" value="Genomic_DNA"/>
</dbReference>
<evidence type="ECO:0000313" key="2">
    <source>
        <dbReference type="EMBL" id="MBC6446313.1"/>
    </source>
</evidence>
<reference evidence="2 3" key="1">
    <citation type="submission" date="2020-06" db="EMBL/GenBank/DDBJ databases">
        <title>Actinokineospora xiongansis sp. nov., isolated from soil of Baiyangdian.</title>
        <authorList>
            <person name="Zhang X."/>
        </authorList>
    </citation>
    <scope>NUCLEOTIDE SEQUENCE [LARGE SCALE GENOMIC DNA]</scope>
    <source>
        <strain evidence="2 3">HBU206404</strain>
    </source>
</reference>
<gene>
    <name evidence="2" type="ORF">GPZ80_03870</name>
</gene>
<proteinExistence type="predicted"/>
<protein>
    <submittedName>
        <fullName evidence="2">Uncharacterized protein</fullName>
    </submittedName>
</protein>
<evidence type="ECO:0000313" key="3">
    <source>
        <dbReference type="Proteomes" id="UP000734823"/>
    </source>
</evidence>
<dbReference type="RefSeq" id="WP_187218392.1">
    <property type="nucleotide sequence ID" value="NZ_JABVED010000002.1"/>
</dbReference>
<keyword evidence="3" id="KW-1185">Reference proteome</keyword>
<comment type="caution">
    <text evidence="2">The sequence shown here is derived from an EMBL/GenBank/DDBJ whole genome shotgun (WGS) entry which is preliminary data.</text>
</comment>
<sequence length="141" mass="16028">MDDMTIESRLILAKYEDIANEYHARVNNIGEDFAQEVKAREAEAAERDRIQAEMKPAIVAEKVASEQAYLREQAEKEKNSTWEPREAKPKVLSFGGEELDDESAPPPPPAPQARRPRPAPSRPVAVEEEEEDDWSGRSWVR</sequence>
<dbReference type="Proteomes" id="UP000734823">
    <property type="component" value="Unassembled WGS sequence"/>
</dbReference>
<name>A0ABR7L1E4_9PSEU</name>
<accession>A0ABR7L1E4</accession>
<evidence type="ECO:0000256" key="1">
    <source>
        <dbReference type="SAM" id="MobiDB-lite"/>
    </source>
</evidence>
<feature type="region of interest" description="Disordered" evidence="1">
    <location>
        <begin position="70"/>
        <end position="141"/>
    </location>
</feature>
<organism evidence="2 3">
    <name type="scientific">Actinokineospora xionganensis</name>
    <dbReference type="NCBI Taxonomy" id="2684470"/>
    <lineage>
        <taxon>Bacteria</taxon>
        <taxon>Bacillati</taxon>
        <taxon>Actinomycetota</taxon>
        <taxon>Actinomycetes</taxon>
        <taxon>Pseudonocardiales</taxon>
        <taxon>Pseudonocardiaceae</taxon>
        <taxon>Actinokineospora</taxon>
    </lineage>
</organism>
<feature type="compositionally biased region" description="Basic and acidic residues" evidence="1">
    <location>
        <begin position="72"/>
        <end position="89"/>
    </location>
</feature>